<dbReference type="RefSeq" id="XP_001209507.1">
    <property type="nucleotide sequence ID" value="XM_001209507.1"/>
</dbReference>
<dbReference type="Pfam" id="PF11951">
    <property type="entry name" value="Fungal_trans_2"/>
    <property type="match status" value="1"/>
</dbReference>
<evidence type="ECO:0000313" key="1">
    <source>
        <dbReference type="EMBL" id="EAU29654.1"/>
    </source>
</evidence>
<dbReference type="HOGENOM" id="CLU_021916_1_0_1"/>
<sequence>MTVACLRQSIFHPMLTAYHVNSLLPTINCWDAWTIESATAGNVADVVSSATSPVPGTETRDVAVIPRFETITDVPVLAQAAEYCNHRMNRTRDDPCSNPLAVTFFRYRGLVIRSLRSDIDRGHKRTGDVVLAGIITLLLVDAQQDASPHWKCHLEGLQRLITLRGGIRSLAGSPSLAPLLHCFVFLAVIGDTSSPASDVAMTTLQLETDFILEQFGRRLFAFQMCPTPLFAEIIKINHLRARASKHDPAELNGLTHEASNILNRIDAFSSEQWTMSKPSSKEDWILVGNVYQAAVALYCILSLQSLSVLPRTLLLRARRTSHGQHLQALLNEALPSPRIKRFIFWPLVVLGVQSVNGGAGMRAFVREQLPEMSRHIGSYVPLTAKDVLEKFWASGETRWDACFDRPYALATQIAVDLSGLT</sequence>
<organism evidence="1 2">
    <name type="scientific">Aspergillus terreus (strain NIH 2624 / FGSC A1156)</name>
    <dbReference type="NCBI Taxonomy" id="341663"/>
    <lineage>
        <taxon>Eukaryota</taxon>
        <taxon>Fungi</taxon>
        <taxon>Dikarya</taxon>
        <taxon>Ascomycota</taxon>
        <taxon>Pezizomycotina</taxon>
        <taxon>Eurotiomycetes</taxon>
        <taxon>Eurotiomycetidae</taxon>
        <taxon>Eurotiales</taxon>
        <taxon>Aspergillaceae</taxon>
        <taxon>Aspergillus</taxon>
        <taxon>Aspergillus subgen. Circumdati</taxon>
    </lineage>
</organism>
<name>Q0C7X9_ASPTN</name>
<dbReference type="eggNOG" id="ENOG502SKHG">
    <property type="taxonomic scope" value="Eukaryota"/>
</dbReference>
<dbReference type="InterPro" id="IPR021858">
    <property type="entry name" value="Fun_TF"/>
</dbReference>
<dbReference type="OMA" id="RKRHCWE"/>
<dbReference type="VEuPathDB" id="FungiDB:ATEG_10205"/>
<protein>
    <submittedName>
        <fullName evidence="1">Uncharacterized protein</fullName>
    </submittedName>
</protein>
<reference evidence="2" key="1">
    <citation type="submission" date="2005-09" db="EMBL/GenBank/DDBJ databases">
        <title>Annotation of the Aspergillus terreus NIH2624 genome.</title>
        <authorList>
            <person name="Birren B.W."/>
            <person name="Lander E.S."/>
            <person name="Galagan J.E."/>
            <person name="Nusbaum C."/>
            <person name="Devon K."/>
            <person name="Henn M."/>
            <person name="Ma L.-J."/>
            <person name="Jaffe D.B."/>
            <person name="Butler J."/>
            <person name="Alvarez P."/>
            <person name="Gnerre S."/>
            <person name="Grabherr M."/>
            <person name="Kleber M."/>
            <person name="Mauceli E.W."/>
            <person name="Brockman W."/>
            <person name="Rounsley S."/>
            <person name="Young S.K."/>
            <person name="LaButti K."/>
            <person name="Pushparaj V."/>
            <person name="DeCaprio D."/>
            <person name="Crawford M."/>
            <person name="Koehrsen M."/>
            <person name="Engels R."/>
            <person name="Montgomery P."/>
            <person name="Pearson M."/>
            <person name="Howarth C."/>
            <person name="Larson L."/>
            <person name="Luoma S."/>
            <person name="White J."/>
            <person name="Alvarado L."/>
            <person name="Kodira C.D."/>
            <person name="Zeng Q."/>
            <person name="Oleary S."/>
            <person name="Yandava C."/>
            <person name="Denning D.W."/>
            <person name="Nierman W.C."/>
            <person name="Milne T."/>
            <person name="Madden K."/>
        </authorList>
    </citation>
    <scope>NUCLEOTIDE SEQUENCE [LARGE SCALE GENOMIC DNA]</scope>
    <source>
        <strain evidence="2">NIH 2624 / FGSC A1156</strain>
    </source>
</reference>
<proteinExistence type="predicted"/>
<evidence type="ECO:0000313" key="2">
    <source>
        <dbReference type="Proteomes" id="UP000007963"/>
    </source>
</evidence>
<dbReference type="Proteomes" id="UP000007963">
    <property type="component" value="Unassembled WGS sequence"/>
</dbReference>
<accession>Q0C7X9</accession>
<dbReference type="GeneID" id="4319631"/>
<dbReference type="AlphaFoldDB" id="Q0C7X9"/>
<dbReference type="PANTHER" id="PTHR37540">
    <property type="entry name" value="TRANSCRIPTION FACTOR (ACR-2), PUTATIVE-RELATED-RELATED"/>
    <property type="match status" value="1"/>
</dbReference>
<dbReference type="OrthoDB" id="5386330at2759"/>
<dbReference type="PANTHER" id="PTHR37540:SF5">
    <property type="entry name" value="TRANSCRIPTION FACTOR DOMAIN-CONTAINING PROTEIN"/>
    <property type="match status" value="1"/>
</dbReference>
<gene>
    <name evidence="1" type="ORF">ATEG_10205</name>
</gene>
<dbReference type="EMBL" id="CH476609">
    <property type="protein sequence ID" value="EAU29654.1"/>
    <property type="molecule type" value="Genomic_DNA"/>
</dbReference>